<reference evidence="1" key="1">
    <citation type="submission" date="2022-03" db="EMBL/GenBank/DDBJ databases">
        <authorList>
            <person name="Sayadi A."/>
        </authorList>
    </citation>
    <scope>NUCLEOTIDE SEQUENCE</scope>
</reference>
<protein>
    <submittedName>
        <fullName evidence="1">Uncharacterized protein</fullName>
    </submittedName>
</protein>
<dbReference type="EMBL" id="CAKOFQ010007058">
    <property type="protein sequence ID" value="CAH1989185.1"/>
    <property type="molecule type" value="Genomic_DNA"/>
</dbReference>
<keyword evidence="2" id="KW-1185">Reference proteome</keyword>
<organism evidence="1 2">
    <name type="scientific">Acanthoscelides obtectus</name>
    <name type="common">Bean weevil</name>
    <name type="synonym">Bruchus obtectus</name>
    <dbReference type="NCBI Taxonomy" id="200917"/>
    <lineage>
        <taxon>Eukaryota</taxon>
        <taxon>Metazoa</taxon>
        <taxon>Ecdysozoa</taxon>
        <taxon>Arthropoda</taxon>
        <taxon>Hexapoda</taxon>
        <taxon>Insecta</taxon>
        <taxon>Pterygota</taxon>
        <taxon>Neoptera</taxon>
        <taxon>Endopterygota</taxon>
        <taxon>Coleoptera</taxon>
        <taxon>Polyphaga</taxon>
        <taxon>Cucujiformia</taxon>
        <taxon>Chrysomeloidea</taxon>
        <taxon>Chrysomelidae</taxon>
        <taxon>Bruchinae</taxon>
        <taxon>Bruchini</taxon>
        <taxon>Acanthoscelides</taxon>
    </lineage>
</organism>
<dbReference type="Proteomes" id="UP001152888">
    <property type="component" value="Unassembled WGS sequence"/>
</dbReference>
<dbReference type="AlphaFoldDB" id="A0A9P0PPU1"/>
<sequence length="179" mass="20787">MLPLTTFEEMAPPNLFLHCIKKFQLESSTGLSHNLCDMPLLLYNFSINVVYTSIIKQYQSISMASTSYTFRGSEEDPDEPFQDSVSEYLLSESDFISELNIMPIEFGAEPQHIENDAEQQKSSRKRIRNKNKWKRNMTIDSVDVSKRNSSNSFEELNLLYAKGRKVYIKKKKELLAHPY</sequence>
<proteinExistence type="predicted"/>
<name>A0A9P0PPU1_ACAOB</name>
<comment type="caution">
    <text evidence="1">The sequence shown here is derived from an EMBL/GenBank/DDBJ whole genome shotgun (WGS) entry which is preliminary data.</text>
</comment>
<gene>
    <name evidence="1" type="ORF">ACAOBT_LOCUS18877</name>
</gene>
<evidence type="ECO:0000313" key="2">
    <source>
        <dbReference type="Proteomes" id="UP001152888"/>
    </source>
</evidence>
<evidence type="ECO:0000313" key="1">
    <source>
        <dbReference type="EMBL" id="CAH1989185.1"/>
    </source>
</evidence>
<accession>A0A9P0PPU1</accession>